<accession>A0A6L6Q6P8</accession>
<dbReference type="PROSITE" id="PS51257">
    <property type="entry name" value="PROKAR_LIPOPROTEIN"/>
    <property type="match status" value="1"/>
</dbReference>
<dbReference type="Gene3D" id="2.20.200.10">
    <property type="entry name" value="Outer membrane efflux proteins (OEP)"/>
    <property type="match status" value="1"/>
</dbReference>
<dbReference type="AlphaFoldDB" id="A0A6L6Q6P8"/>
<keyword evidence="6" id="KW-1185">Reference proteome</keyword>
<evidence type="ECO:0000313" key="5">
    <source>
        <dbReference type="EMBL" id="MTW05186.1"/>
    </source>
</evidence>
<keyword evidence="2" id="KW-0449">Lipoprotein</keyword>
<feature type="chain" id="PRO_5027162343" evidence="2">
    <location>
        <begin position="24"/>
        <end position="469"/>
    </location>
</feature>
<dbReference type="PANTHER" id="PTHR30203:SF32">
    <property type="entry name" value="CATION EFFLUX SYSTEM PROTEIN CUSC"/>
    <property type="match status" value="1"/>
</dbReference>
<reference evidence="5 6" key="1">
    <citation type="submission" date="2019-11" db="EMBL/GenBank/DDBJ databases">
        <title>Type strains purchased from KCTC, JCM and DSMZ.</title>
        <authorList>
            <person name="Lu H."/>
        </authorList>
    </citation>
    <scope>NUCLEOTIDE SEQUENCE [LARGE SCALE GENOMIC DNA]</scope>
    <source>
        <strain evidence="5 6">KCTC 42409</strain>
    </source>
</reference>
<feature type="signal peptide" evidence="2">
    <location>
        <begin position="1"/>
        <end position="23"/>
    </location>
</feature>
<evidence type="ECO:0000256" key="3">
    <source>
        <dbReference type="SAM" id="Coils"/>
    </source>
</evidence>
<dbReference type="EMBL" id="WNLA01000021">
    <property type="protein sequence ID" value="MTW05186.1"/>
    <property type="molecule type" value="Genomic_DNA"/>
</dbReference>
<dbReference type="NCBIfam" id="TIGR01845">
    <property type="entry name" value="outer_NodT"/>
    <property type="match status" value="1"/>
</dbReference>
<protein>
    <submittedName>
        <fullName evidence="5">Efflux transporter outer membrane subunit</fullName>
    </submittedName>
</protein>
<dbReference type="Pfam" id="PF02321">
    <property type="entry name" value="OEP"/>
    <property type="match status" value="2"/>
</dbReference>
<evidence type="ECO:0000256" key="1">
    <source>
        <dbReference type="ARBA" id="ARBA00007613"/>
    </source>
</evidence>
<sequence>MQYRKVVNALGMLAAASLMQACAVGPHYAPPAAEAPASFHASLPQADQRAADLRDWWRQFDDPLVAQLVDAAQATNPTLAQALARIEQARGSAGSAQGARFPELNAGVSGNRSKTTGADGVPVITTTSLRGLDASWELDLFGAKRKAADAAEARLAARTADWHAARVSLAAEVGSTLVDYRACVATAQTLEQDLGSRMQTLQLTERKVKAGFMSAADSTLINASAADARQRLVAQQANCDLNIKALVTLTGIAEQDLRAKLGASAALPQPRAIAVQSVPAQALQQRPDVEAAERELAAASADINVAEAARYPRLTLTGNVGIAGLRLSGASNSDSTWSFAPALTLPLFDAGRRRADVHVAQARYDEAYAVYRQRVQGAVREIEEALVRLDSAARRQDDAQAAARDYERYFELSNDRLRAGTGSMFELEDARRSALSARQNLIGVQRERVTAWIALYKALGGGWTATPRS</sequence>
<proteinExistence type="inferred from homology"/>
<gene>
    <name evidence="5" type="ORF">GM668_24215</name>
</gene>
<evidence type="ECO:0000256" key="2">
    <source>
        <dbReference type="RuleBase" id="RU362097"/>
    </source>
</evidence>
<keyword evidence="2" id="KW-0732">Signal</keyword>
<dbReference type="OrthoDB" id="9770517at2"/>
<evidence type="ECO:0000313" key="6">
    <source>
        <dbReference type="Proteomes" id="UP000484015"/>
    </source>
</evidence>
<feature type="region of interest" description="Disordered" evidence="4">
    <location>
        <begin position="94"/>
        <end position="115"/>
    </location>
</feature>
<comment type="similarity">
    <text evidence="1 2">Belongs to the outer membrane factor (OMF) (TC 1.B.17) family.</text>
</comment>
<dbReference type="RefSeq" id="WP_155441537.1">
    <property type="nucleotide sequence ID" value="NZ_WNLA01000021.1"/>
</dbReference>
<feature type="coiled-coil region" evidence="3">
    <location>
        <begin position="375"/>
        <end position="402"/>
    </location>
</feature>
<keyword evidence="2" id="KW-0564">Palmitate</keyword>
<comment type="subcellular location">
    <subcellularLocation>
        <location evidence="2">Cell membrane</location>
        <topology evidence="2">Lipid-anchor</topology>
    </subcellularLocation>
</comment>
<evidence type="ECO:0000256" key="4">
    <source>
        <dbReference type="SAM" id="MobiDB-lite"/>
    </source>
</evidence>
<dbReference type="Gene3D" id="1.20.1600.10">
    <property type="entry name" value="Outer membrane efflux proteins (OEP)"/>
    <property type="match status" value="1"/>
</dbReference>
<organism evidence="5 6">
    <name type="scientific">Pseudoduganella ginsengisoli</name>
    <dbReference type="NCBI Taxonomy" id="1462440"/>
    <lineage>
        <taxon>Bacteria</taxon>
        <taxon>Pseudomonadati</taxon>
        <taxon>Pseudomonadota</taxon>
        <taxon>Betaproteobacteria</taxon>
        <taxon>Burkholderiales</taxon>
        <taxon>Oxalobacteraceae</taxon>
        <taxon>Telluria group</taxon>
        <taxon>Pseudoduganella</taxon>
    </lineage>
</organism>
<name>A0A6L6Q6P8_9BURK</name>
<dbReference type="GO" id="GO:0015562">
    <property type="term" value="F:efflux transmembrane transporter activity"/>
    <property type="evidence" value="ECO:0007669"/>
    <property type="project" value="InterPro"/>
</dbReference>
<dbReference type="InterPro" id="IPR010131">
    <property type="entry name" value="MdtP/NodT-like"/>
</dbReference>
<dbReference type="GO" id="GO:0005886">
    <property type="term" value="C:plasma membrane"/>
    <property type="evidence" value="ECO:0007669"/>
    <property type="project" value="UniProtKB-SubCell"/>
</dbReference>
<keyword evidence="3" id="KW-0175">Coiled coil</keyword>
<comment type="caution">
    <text evidence="5">The sequence shown here is derived from an EMBL/GenBank/DDBJ whole genome shotgun (WGS) entry which is preliminary data.</text>
</comment>
<dbReference type="Proteomes" id="UP000484015">
    <property type="component" value="Unassembled WGS sequence"/>
</dbReference>
<keyword evidence="2" id="KW-0472">Membrane</keyword>
<dbReference type="PANTHER" id="PTHR30203">
    <property type="entry name" value="OUTER MEMBRANE CATION EFFLUX PROTEIN"/>
    <property type="match status" value="1"/>
</dbReference>
<keyword evidence="2" id="KW-0812">Transmembrane</keyword>
<dbReference type="InterPro" id="IPR003423">
    <property type="entry name" value="OMP_efflux"/>
</dbReference>
<dbReference type="SUPFAM" id="SSF56954">
    <property type="entry name" value="Outer membrane efflux proteins (OEP)"/>
    <property type="match status" value="1"/>
</dbReference>
<keyword evidence="2" id="KW-1134">Transmembrane beta strand</keyword>